<dbReference type="CDD" id="cd11237">
    <property type="entry name" value="Sema_1A"/>
    <property type="match status" value="1"/>
</dbReference>
<keyword evidence="4" id="KW-0812">Transmembrane</keyword>
<evidence type="ECO:0000313" key="15">
    <source>
        <dbReference type="EnsemblMetazoa" id="RPRC010471-PA"/>
    </source>
</evidence>
<keyword evidence="6" id="KW-0524">Neurogenesis</keyword>
<evidence type="ECO:0000256" key="5">
    <source>
        <dbReference type="ARBA" id="ARBA00022782"/>
    </source>
</evidence>
<sequence>MLNNPFCRSLILLHLTSAWIQNPEPRMYNTYSKYQIDKFSGNDSYVDYFKLLEMDSDSILVGSRNVIYNITLSNLTENRLQRIVWPPTGAHRELCYLKGKSEEDCHNYIRVGAKVDEDKLLICGTNAYKPLCRHYKFIDGKNIVEKEMEGQGWCPYDPDHNSSAVYTDGHMYTATVADFGGVESIIYRDPLRTERSDLKQLNDANFVSSMSYQDYVLFFFREAAVEYINCGKVIYSRVGRVCKRDKGGPHQFGDRWTSFIKARLNCSIPGDYPFYFNEIQSTSKIVQGMYGANGPTKLIYGIFTTPSNSIGGSAVCAFSLDSIMNIFDGGAFKEQENMNSNWLKVPQSKVPHPRPGQCVNDSRTLPDVSVNFVKTHTLMDEAVSSYVQPLLVRVSLRNRFSAITVDPQVKTITGQPMDVLFIGTDDGRIMKAINRGGDNPKAIFTEEIHVGSAHLAIKSLTIVRPNGEPPKLLIVTHDFIHAIPLYRCSKVLSCRECVAIQDPYCAWDMQNNLCVAHALHPGPKKNFLQNIARGSHHACQPP</sequence>
<keyword evidence="5" id="KW-0221">Differentiation</keyword>
<keyword evidence="16" id="KW-1185">Reference proteome</keyword>
<dbReference type="SMART" id="SM00630">
    <property type="entry name" value="Sema"/>
    <property type="match status" value="1"/>
</dbReference>
<evidence type="ECO:0000256" key="13">
    <source>
        <dbReference type="PROSITE-ProRule" id="PRU00352"/>
    </source>
</evidence>
<dbReference type="GO" id="GO:0030335">
    <property type="term" value="P:positive regulation of cell migration"/>
    <property type="evidence" value="ECO:0007669"/>
    <property type="project" value="TreeGrafter"/>
</dbReference>
<dbReference type="EMBL" id="ACPB03026565">
    <property type="status" value="NOT_ANNOTATED_CDS"/>
    <property type="molecule type" value="Genomic_DNA"/>
</dbReference>
<evidence type="ECO:0000256" key="3">
    <source>
        <dbReference type="ARBA" id="ARBA00022473"/>
    </source>
</evidence>
<dbReference type="GO" id="GO:0045499">
    <property type="term" value="F:chemorepellent activity"/>
    <property type="evidence" value="ECO:0007669"/>
    <property type="project" value="TreeGrafter"/>
</dbReference>
<dbReference type="VEuPathDB" id="VectorBase:RPRC010471"/>
<dbReference type="InterPro" id="IPR036352">
    <property type="entry name" value="Semap_dom_sf"/>
</dbReference>
<dbReference type="HOGENOM" id="CLU_009051_7_2_1"/>
<dbReference type="eggNOG" id="KOG3611">
    <property type="taxonomic scope" value="Eukaryota"/>
</dbReference>
<evidence type="ECO:0000256" key="8">
    <source>
        <dbReference type="ARBA" id="ARBA00023136"/>
    </source>
</evidence>
<evidence type="ECO:0000256" key="2">
    <source>
        <dbReference type="ARBA" id="ARBA00009492"/>
    </source>
</evidence>
<accession>T1I2F1</accession>
<dbReference type="STRING" id="13249.T1I2F1"/>
<organism evidence="15 16">
    <name type="scientific">Rhodnius prolixus</name>
    <name type="common">Triatomid bug</name>
    <dbReference type="NCBI Taxonomy" id="13249"/>
    <lineage>
        <taxon>Eukaryota</taxon>
        <taxon>Metazoa</taxon>
        <taxon>Ecdysozoa</taxon>
        <taxon>Arthropoda</taxon>
        <taxon>Hexapoda</taxon>
        <taxon>Insecta</taxon>
        <taxon>Pterygota</taxon>
        <taxon>Neoptera</taxon>
        <taxon>Paraneoptera</taxon>
        <taxon>Hemiptera</taxon>
        <taxon>Heteroptera</taxon>
        <taxon>Panheteroptera</taxon>
        <taxon>Cimicomorpha</taxon>
        <taxon>Reduviidae</taxon>
        <taxon>Triatominae</taxon>
        <taxon>Rhodnius</taxon>
    </lineage>
</organism>
<proteinExistence type="inferred from homology"/>
<dbReference type="InterPro" id="IPR001627">
    <property type="entry name" value="Semap_dom"/>
</dbReference>
<dbReference type="SMART" id="SM00423">
    <property type="entry name" value="PSI"/>
    <property type="match status" value="1"/>
</dbReference>
<dbReference type="InterPro" id="IPR002165">
    <property type="entry name" value="Plexin_repeat"/>
</dbReference>
<reference evidence="15" key="1">
    <citation type="submission" date="2015-05" db="UniProtKB">
        <authorList>
            <consortium name="EnsemblMetazoa"/>
        </authorList>
    </citation>
    <scope>IDENTIFICATION</scope>
</reference>
<dbReference type="FunFam" id="2.130.10.10:FF:000346">
    <property type="entry name" value="Sema-1a, isoform D"/>
    <property type="match status" value="1"/>
</dbReference>
<name>T1I2F1_RHOPR</name>
<keyword evidence="7" id="KW-1133">Transmembrane helix</keyword>
<keyword evidence="8" id="KW-0472">Membrane</keyword>
<keyword evidence="9" id="KW-1015">Disulfide bond</keyword>
<dbReference type="PANTHER" id="PTHR11036">
    <property type="entry name" value="SEMAPHORIN"/>
    <property type="match status" value="1"/>
</dbReference>
<dbReference type="Pfam" id="PF01437">
    <property type="entry name" value="PSI"/>
    <property type="match status" value="1"/>
</dbReference>
<evidence type="ECO:0000256" key="7">
    <source>
        <dbReference type="ARBA" id="ARBA00022989"/>
    </source>
</evidence>
<dbReference type="Gene3D" id="2.130.10.10">
    <property type="entry name" value="YVTN repeat-like/Quinoprotein amine dehydrogenase"/>
    <property type="match status" value="1"/>
</dbReference>
<dbReference type="EnsemblMetazoa" id="RPRC010471-RA">
    <property type="protein sequence ID" value="RPRC010471-PA"/>
    <property type="gene ID" value="RPRC010471"/>
</dbReference>
<dbReference type="InterPro" id="IPR027231">
    <property type="entry name" value="Semaphorin"/>
</dbReference>
<evidence type="ECO:0000256" key="9">
    <source>
        <dbReference type="ARBA" id="ARBA00023157"/>
    </source>
</evidence>
<dbReference type="SUPFAM" id="SSF101912">
    <property type="entry name" value="Sema domain"/>
    <property type="match status" value="1"/>
</dbReference>
<dbReference type="InterPro" id="IPR042068">
    <property type="entry name" value="SEM1A_sema_dom"/>
</dbReference>
<dbReference type="GO" id="GO:0030215">
    <property type="term" value="F:semaphorin receptor binding"/>
    <property type="evidence" value="ECO:0007669"/>
    <property type="project" value="InterPro"/>
</dbReference>
<comment type="similarity">
    <text evidence="2">Belongs to the semaphorin family.</text>
</comment>
<keyword evidence="10" id="KW-0325">Glycoprotein</keyword>
<dbReference type="GO" id="GO:0005886">
    <property type="term" value="C:plasma membrane"/>
    <property type="evidence" value="ECO:0007669"/>
    <property type="project" value="TreeGrafter"/>
</dbReference>
<feature type="domain" description="Sema" evidence="14">
    <location>
        <begin position="19"/>
        <end position="485"/>
    </location>
</feature>
<comment type="caution">
    <text evidence="13">Lacks conserved residue(s) required for the propagation of feature annotation.</text>
</comment>
<dbReference type="InParanoid" id="T1I2F1"/>
<dbReference type="SUPFAM" id="SSF103575">
    <property type="entry name" value="Plexin repeat"/>
    <property type="match status" value="1"/>
</dbReference>
<dbReference type="Pfam" id="PF01403">
    <property type="entry name" value="Sema"/>
    <property type="match status" value="1"/>
</dbReference>
<evidence type="ECO:0000256" key="1">
    <source>
        <dbReference type="ARBA" id="ARBA00004370"/>
    </source>
</evidence>
<keyword evidence="3" id="KW-0217">Developmental protein</keyword>
<comment type="subcellular location">
    <subcellularLocation>
        <location evidence="1">Membrane</location>
    </subcellularLocation>
</comment>
<dbReference type="OMA" id="WERQLEP"/>
<evidence type="ECO:0000256" key="12">
    <source>
        <dbReference type="ARBA" id="ARBA00083066"/>
    </source>
</evidence>
<evidence type="ECO:0000256" key="11">
    <source>
        <dbReference type="ARBA" id="ARBA00074143"/>
    </source>
</evidence>
<dbReference type="PROSITE" id="PS51004">
    <property type="entry name" value="SEMA"/>
    <property type="match status" value="1"/>
</dbReference>
<dbReference type="AlphaFoldDB" id="T1I2F1"/>
<dbReference type="GO" id="GO:0007411">
    <property type="term" value="P:axon guidance"/>
    <property type="evidence" value="ECO:0007669"/>
    <property type="project" value="TreeGrafter"/>
</dbReference>
<dbReference type="GO" id="GO:0071526">
    <property type="term" value="P:semaphorin-plexin signaling pathway"/>
    <property type="evidence" value="ECO:0007669"/>
    <property type="project" value="TreeGrafter"/>
</dbReference>
<dbReference type="Proteomes" id="UP000015103">
    <property type="component" value="Unassembled WGS sequence"/>
</dbReference>
<evidence type="ECO:0000313" key="16">
    <source>
        <dbReference type="Proteomes" id="UP000015103"/>
    </source>
</evidence>
<dbReference type="InterPro" id="IPR015943">
    <property type="entry name" value="WD40/YVTN_repeat-like_dom_sf"/>
</dbReference>
<evidence type="ECO:0000256" key="6">
    <source>
        <dbReference type="ARBA" id="ARBA00022902"/>
    </source>
</evidence>
<dbReference type="Gene3D" id="3.30.1680.10">
    <property type="entry name" value="ligand-binding face of the semaphorins, domain 2"/>
    <property type="match status" value="1"/>
</dbReference>
<protein>
    <recommendedName>
        <fullName evidence="11">Semaphorin-1A</fullName>
    </recommendedName>
    <alternativeName>
        <fullName evidence="12">Semaphorin-I</fullName>
    </alternativeName>
</protein>
<evidence type="ECO:0000256" key="10">
    <source>
        <dbReference type="ARBA" id="ARBA00023180"/>
    </source>
</evidence>
<evidence type="ECO:0000256" key="4">
    <source>
        <dbReference type="ARBA" id="ARBA00022692"/>
    </source>
</evidence>
<dbReference type="PANTHER" id="PTHR11036:SF131">
    <property type="entry name" value="MIP07328P"/>
    <property type="match status" value="1"/>
</dbReference>
<evidence type="ECO:0000259" key="14">
    <source>
        <dbReference type="PROSITE" id="PS51004"/>
    </source>
</evidence>
<dbReference type="FunFam" id="3.30.1680.10:FF:000016">
    <property type="entry name" value="Putative Semaphorin-6B"/>
    <property type="match status" value="1"/>
</dbReference>
<dbReference type="InterPro" id="IPR016201">
    <property type="entry name" value="PSI"/>
</dbReference>